<evidence type="ECO:0000259" key="2">
    <source>
        <dbReference type="Pfam" id="PF02350"/>
    </source>
</evidence>
<dbReference type="PATRIC" id="fig|465820.3.peg.1551"/>
<dbReference type="EMBL" id="LDRC01000002">
    <property type="protein sequence ID" value="KTR54359.1"/>
    <property type="molecule type" value="Genomic_DNA"/>
</dbReference>
<dbReference type="CDD" id="cd03786">
    <property type="entry name" value="GTB_UDP-GlcNAc_2-Epimerase"/>
    <property type="match status" value="1"/>
</dbReference>
<evidence type="ECO:0000313" key="5">
    <source>
        <dbReference type="Proteomes" id="UP000072763"/>
    </source>
</evidence>
<dbReference type="EMBL" id="LDRB01000031">
    <property type="protein sequence ID" value="KTR40484.1"/>
    <property type="molecule type" value="Genomic_DNA"/>
</dbReference>
<name>A0A147DVE0_9MICO</name>
<dbReference type="Proteomes" id="UP000072763">
    <property type="component" value="Unassembled WGS sequence"/>
</dbReference>
<protein>
    <submittedName>
        <fullName evidence="4">UDP-N-acetylglucosamine 2-epimerase</fullName>
    </submittedName>
</protein>
<comment type="caution">
    <text evidence="4">The sequence shown here is derived from an EMBL/GenBank/DDBJ whole genome shotgun (WGS) entry which is preliminary data.</text>
</comment>
<comment type="similarity">
    <text evidence="1">Belongs to the UDP-N-acetylglucosamine 2-epimerase family.</text>
</comment>
<dbReference type="Pfam" id="PF02350">
    <property type="entry name" value="Epimerase_2"/>
    <property type="match status" value="1"/>
</dbReference>
<dbReference type="PANTHER" id="PTHR43174:SF1">
    <property type="entry name" value="UDP-N-ACETYLGLUCOSAMINE 2-EPIMERASE"/>
    <property type="match status" value="1"/>
</dbReference>
<dbReference type="InterPro" id="IPR029767">
    <property type="entry name" value="WecB-like"/>
</dbReference>
<dbReference type="OrthoDB" id="9803238at2"/>
<evidence type="ECO:0000313" key="6">
    <source>
        <dbReference type="Proteomes" id="UP000078335"/>
    </source>
</evidence>
<dbReference type="GO" id="GO:0016853">
    <property type="term" value="F:isomerase activity"/>
    <property type="evidence" value="ECO:0007669"/>
    <property type="project" value="UniProtKB-KW"/>
</dbReference>
<dbReference type="PANTHER" id="PTHR43174">
    <property type="entry name" value="UDP-N-ACETYLGLUCOSAMINE 2-EPIMERASE"/>
    <property type="match status" value="1"/>
</dbReference>
<dbReference type="Gene3D" id="3.40.50.2000">
    <property type="entry name" value="Glycogen Phosphorylase B"/>
    <property type="match status" value="2"/>
</dbReference>
<reference evidence="5 6" key="1">
    <citation type="journal article" date="2016" name="Front. Microbiol.">
        <title>Genomic Resource of Rice Seed Associated Bacteria.</title>
        <authorList>
            <person name="Midha S."/>
            <person name="Bansal K."/>
            <person name="Sharma S."/>
            <person name="Kumar N."/>
            <person name="Patil P.P."/>
            <person name="Chaudhry V."/>
            <person name="Patil P.B."/>
        </authorList>
    </citation>
    <scope>NUCLEOTIDE SEQUENCE [LARGE SCALE GENOMIC DNA]</scope>
    <source>
        <strain evidence="3 6">NS263</strain>
        <strain evidence="4 5">NS359</strain>
    </source>
</reference>
<keyword evidence="1" id="KW-0413">Isomerase</keyword>
<evidence type="ECO:0000256" key="1">
    <source>
        <dbReference type="RuleBase" id="RU003513"/>
    </source>
</evidence>
<gene>
    <name evidence="3" type="ORF">NS263_07725</name>
    <name evidence="4" type="ORF">NS359_00340</name>
</gene>
<evidence type="ECO:0000313" key="3">
    <source>
        <dbReference type="EMBL" id="KTR40484.1"/>
    </source>
</evidence>
<dbReference type="Proteomes" id="UP000078335">
    <property type="component" value="Unassembled WGS sequence"/>
</dbReference>
<dbReference type="AlphaFoldDB" id="A0A147DVE0"/>
<dbReference type="STRING" id="465820.NS263_07725"/>
<evidence type="ECO:0000313" key="4">
    <source>
        <dbReference type="EMBL" id="KTR54359.1"/>
    </source>
</evidence>
<accession>A0A147DVE0</accession>
<keyword evidence="6" id="KW-1185">Reference proteome</keyword>
<organism evidence="4 5">
    <name type="scientific">Curtobacterium oceanosedimentum</name>
    <dbReference type="NCBI Taxonomy" id="465820"/>
    <lineage>
        <taxon>Bacteria</taxon>
        <taxon>Bacillati</taxon>
        <taxon>Actinomycetota</taxon>
        <taxon>Actinomycetes</taxon>
        <taxon>Micrococcales</taxon>
        <taxon>Microbacteriaceae</taxon>
        <taxon>Curtobacterium</taxon>
    </lineage>
</organism>
<proteinExistence type="inferred from homology"/>
<feature type="domain" description="UDP-N-acetylglucosamine 2-epimerase" evidence="2">
    <location>
        <begin position="26"/>
        <end position="346"/>
    </location>
</feature>
<dbReference type="InterPro" id="IPR003331">
    <property type="entry name" value="UDP_GlcNAc_Epimerase_2_dom"/>
</dbReference>
<sequence>MKIMSVVGARPQFVKLAPVARALAGRCEHVIVHTGQHYDPAMSDVFFADLAIPQPAHQLEVGSATHGAQTGRMLERLEAVCRAERPDAVLVYGDTNSTLAGALAAVKLHIPTVHLEAGLRSFARTMPEEINRIATDHTVDRCLAPTAAAMTHLEREGLGERSRLVGDVMTDVLFAVRDAVAGTAPRLPAEIGTDPYVVATLHRPANTDDPERLSAVLDGLSSVGRPVLLLAHPRLRASAARHRLLLDRAGLVVADPVSYPELVRTVRDSVGVVTDSGGLQKEAFLLQRPTVTVRSETEWVETVDLGWNALVGDDPTMIGTAFDDLATPVTGATPYGDGHSAHRVADEVLELAGAAR</sequence>
<dbReference type="SUPFAM" id="SSF53756">
    <property type="entry name" value="UDP-Glycosyltransferase/glycogen phosphorylase"/>
    <property type="match status" value="1"/>
</dbReference>
<dbReference type="NCBIfam" id="TIGR00236">
    <property type="entry name" value="wecB"/>
    <property type="match status" value="1"/>
</dbReference>